<keyword evidence="4" id="KW-0406">Ion transport</keyword>
<dbReference type="InterPro" id="IPR052076">
    <property type="entry name" value="TRP_cation_channel"/>
</dbReference>
<proteinExistence type="predicted"/>
<keyword evidence="6" id="KW-1133">Transmembrane helix</keyword>
<evidence type="ECO:0000313" key="7">
    <source>
        <dbReference type="EMBL" id="KIH43018.1"/>
    </source>
</evidence>
<feature type="non-terminal residue" evidence="7">
    <location>
        <position position="1"/>
    </location>
</feature>
<evidence type="ECO:0000256" key="4">
    <source>
        <dbReference type="ARBA" id="ARBA00023065"/>
    </source>
</evidence>
<dbReference type="PANTHER" id="PTHR47143:SF3">
    <property type="entry name" value="PWWP DOMAIN-CONTAINING PROTEIN"/>
    <property type="match status" value="1"/>
</dbReference>
<dbReference type="Proteomes" id="UP000054047">
    <property type="component" value="Unassembled WGS sequence"/>
</dbReference>
<feature type="transmembrane region" description="Helical" evidence="6">
    <location>
        <begin position="28"/>
        <end position="50"/>
    </location>
</feature>
<keyword evidence="5" id="KW-0407">Ion channel</keyword>
<dbReference type="AlphaFoldDB" id="A0A0C2BGY8"/>
<feature type="non-terminal residue" evidence="7">
    <location>
        <position position="82"/>
    </location>
</feature>
<gene>
    <name evidence="7" type="ORF">ANCDUO_26988</name>
</gene>
<keyword evidence="3" id="KW-0040">ANK repeat</keyword>
<dbReference type="GO" id="GO:0034220">
    <property type="term" value="P:monoatomic ion transmembrane transport"/>
    <property type="evidence" value="ECO:0007669"/>
    <property type="project" value="UniProtKB-KW"/>
</dbReference>
<keyword evidence="1" id="KW-0813">Transport</keyword>
<name>A0A0C2BGY8_9BILA</name>
<dbReference type="OrthoDB" id="2157354at2759"/>
<sequence>ADAENLSLLTHPLVLALLKYKWNSLGRYVYYLALIVYAVFLCLLTLFITYTPAPFNVYNETGKEMVDLSALLSDGSAACTDI</sequence>
<keyword evidence="6" id="KW-0812">Transmembrane</keyword>
<dbReference type="GO" id="GO:0022857">
    <property type="term" value="F:transmembrane transporter activity"/>
    <property type="evidence" value="ECO:0007669"/>
    <property type="project" value="TreeGrafter"/>
</dbReference>
<evidence type="ECO:0000256" key="3">
    <source>
        <dbReference type="ARBA" id="ARBA00023043"/>
    </source>
</evidence>
<dbReference type="GO" id="GO:1902495">
    <property type="term" value="C:transmembrane transporter complex"/>
    <property type="evidence" value="ECO:0007669"/>
    <property type="project" value="TreeGrafter"/>
</dbReference>
<accession>A0A0C2BGY8</accession>
<evidence type="ECO:0000256" key="5">
    <source>
        <dbReference type="ARBA" id="ARBA00023303"/>
    </source>
</evidence>
<dbReference type="EMBL" id="KN789916">
    <property type="protein sequence ID" value="KIH43018.1"/>
    <property type="molecule type" value="Genomic_DNA"/>
</dbReference>
<evidence type="ECO:0000256" key="2">
    <source>
        <dbReference type="ARBA" id="ARBA00022737"/>
    </source>
</evidence>
<evidence type="ECO:0000256" key="1">
    <source>
        <dbReference type="ARBA" id="ARBA00022448"/>
    </source>
</evidence>
<dbReference type="PANTHER" id="PTHR47143">
    <property type="entry name" value="TRANSIENT RECEPTOR POTENTIAL CATION CHANNEL PROTEIN PAINLESS"/>
    <property type="match status" value="1"/>
</dbReference>
<keyword evidence="2" id="KW-0677">Repeat</keyword>
<keyword evidence="8" id="KW-1185">Reference proteome</keyword>
<protein>
    <submittedName>
        <fullName evidence="7">Uncharacterized protein</fullName>
    </submittedName>
</protein>
<evidence type="ECO:0000256" key="6">
    <source>
        <dbReference type="SAM" id="Phobius"/>
    </source>
</evidence>
<reference evidence="7 8" key="1">
    <citation type="submission" date="2013-12" db="EMBL/GenBank/DDBJ databases">
        <title>Draft genome of the parsitic nematode Ancylostoma duodenale.</title>
        <authorList>
            <person name="Mitreva M."/>
        </authorList>
    </citation>
    <scope>NUCLEOTIDE SEQUENCE [LARGE SCALE GENOMIC DNA]</scope>
    <source>
        <strain evidence="7 8">Zhejiang</strain>
    </source>
</reference>
<organism evidence="7 8">
    <name type="scientific">Ancylostoma duodenale</name>
    <dbReference type="NCBI Taxonomy" id="51022"/>
    <lineage>
        <taxon>Eukaryota</taxon>
        <taxon>Metazoa</taxon>
        <taxon>Ecdysozoa</taxon>
        <taxon>Nematoda</taxon>
        <taxon>Chromadorea</taxon>
        <taxon>Rhabditida</taxon>
        <taxon>Rhabditina</taxon>
        <taxon>Rhabditomorpha</taxon>
        <taxon>Strongyloidea</taxon>
        <taxon>Ancylostomatidae</taxon>
        <taxon>Ancylostomatinae</taxon>
        <taxon>Ancylostoma</taxon>
    </lineage>
</organism>
<evidence type="ECO:0000313" key="8">
    <source>
        <dbReference type="Proteomes" id="UP000054047"/>
    </source>
</evidence>
<keyword evidence="6" id="KW-0472">Membrane</keyword>